<dbReference type="PANTHER" id="PTHR35043:SF7">
    <property type="entry name" value="TRANSCRIPTION FACTOR DOMAIN-CONTAINING PROTEIN"/>
    <property type="match status" value="1"/>
</dbReference>
<dbReference type="Proteomes" id="UP001175000">
    <property type="component" value="Unassembled WGS sequence"/>
</dbReference>
<gene>
    <name evidence="2" type="ORF">B0T14DRAFT_425249</name>
</gene>
<keyword evidence="1" id="KW-0472">Membrane</keyword>
<dbReference type="PANTHER" id="PTHR35043">
    <property type="entry name" value="TRANSCRIPTION FACTOR DOMAIN-CONTAINING PROTEIN"/>
    <property type="match status" value="1"/>
</dbReference>
<feature type="transmembrane region" description="Helical" evidence="1">
    <location>
        <begin position="309"/>
        <end position="328"/>
    </location>
</feature>
<feature type="transmembrane region" description="Helical" evidence="1">
    <location>
        <begin position="31"/>
        <end position="51"/>
    </location>
</feature>
<reference evidence="2" key="1">
    <citation type="submission" date="2023-06" db="EMBL/GenBank/DDBJ databases">
        <title>Genome-scale phylogeny and comparative genomics of the fungal order Sordariales.</title>
        <authorList>
            <consortium name="Lawrence Berkeley National Laboratory"/>
            <person name="Hensen N."/>
            <person name="Bonometti L."/>
            <person name="Westerberg I."/>
            <person name="Brannstrom I.O."/>
            <person name="Guillou S."/>
            <person name="Cros-Aarteil S."/>
            <person name="Calhoun S."/>
            <person name="Haridas S."/>
            <person name="Kuo A."/>
            <person name="Mondo S."/>
            <person name="Pangilinan J."/>
            <person name="Riley R."/>
            <person name="Labutti K."/>
            <person name="Andreopoulos B."/>
            <person name="Lipzen A."/>
            <person name="Chen C."/>
            <person name="Yanf M."/>
            <person name="Daum C."/>
            <person name="Ng V."/>
            <person name="Clum A."/>
            <person name="Steindorff A."/>
            <person name="Ohm R."/>
            <person name="Martin F."/>
            <person name="Silar P."/>
            <person name="Natvig D."/>
            <person name="Lalanne C."/>
            <person name="Gautier V."/>
            <person name="Ament-Velasquez S.L."/>
            <person name="Kruys A."/>
            <person name="Hutchinson M.I."/>
            <person name="Powell A.J."/>
            <person name="Barry K."/>
            <person name="Miller A.N."/>
            <person name="Grigoriev I.V."/>
            <person name="Debuchy R."/>
            <person name="Gladieux P."/>
            <person name="Thoren M.H."/>
            <person name="Johannesson H."/>
        </authorList>
    </citation>
    <scope>NUCLEOTIDE SEQUENCE</scope>
    <source>
        <strain evidence="2">CBS 606.72</strain>
    </source>
</reference>
<proteinExistence type="predicted"/>
<dbReference type="EMBL" id="JAULSU010000003">
    <property type="protein sequence ID" value="KAK0623874.1"/>
    <property type="molecule type" value="Genomic_DNA"/>
</dbReference>
<accession>A0AA39WYA7</accession>
<feature type="transmembrane region" description="Helical" evidence="1">
    <location>
        <begin position="340"/>
        <end position="360"/>
    </location>
</feature>
<sequence length="429" mass="49031">RAMRVFQPQCTLPEEGPAFIQQPNVRSTMDIVWSCLTIIFLCTWSITHLSVPPQLRPLPPAKSFWEECRRGFFESWYSFRRKSAWMLFNTMVPEYFLGKALVEFLGARDLTKKMTEFQRDEKHDDEIIWTHSHTHFANMGGVFVNEDELGHGAARALSGDVWVLSSSQLLEARKTGIIDKFPKITEAQISDKNKGDGVVKCLAVIQVLWLTVQLLIRAIMDLQSSQLEITALAFAVCAFVTYLLLYTRPKDVRTPVVIDAQRDVTYEEFETFVRVSHQDYYGIKGVTYAVPTTSRPFIPKHKRDRYGNLQSFGIFGGLSIFGAVHLIAWNLNFPNDVERLIWRISALSVTILPIIVIPLDTNWVDGSWATKHTITKAIYEVYQFIVGIVAFLLFPAARLYLLVEAFRSTYYLPPSTYAATWANNIPHFG</sequence>
<evidence type="ECO:0000256" key="1">
    <source>
        <dbReference type="SAM" id="Phobius"/>
    </source>
</evidence>
<feature type="non-terminal residue" evidence="2">
    <location>
        <position position="429"/>
    </location>
</feature>
<name>A0AA39WYA7_9PEZI</name>
<feature type="transmembrane region" description="Helical" evidence="1">
    <location>
        <begin position="381"/>
        <end position="403"/>
    </location>
</feature>
<evidence type="ECO:0000313" key="2">
    <source>
        <dbReference type="EMBL" id="KAK0623874.1"/>
    </source>
</evidence>
<organism evidence="2 3">
    <name type="scientific">Immersiella caudata</name>
    <dbReference type="NCBI Taxonomy" id="314043"/>
    <lineage>
        <taxon>Eukaryota</taxon>
        <taxon>Fungi</taxon>
        <taxon>Dikarya</taxon>
        <taxon>Ascomycota</taxon>
        <taxon>Pezizomycotina</taxon>
        <taxon>Sordariomycetes</taxon>
        <taxon>Sordariomycetidae</taxon>
        <taxon>Sordariales</taxon>
        <taxon>Lasiosphaeriaceae</taxon>
        <taxon>Immersiella</taxon>
    </lineage>
</organism>
<keyword evidence="3" id="KW-1185">Reference proteome</keyword>
<keyword evidence="1" id="KW-0812">Transmembrane</keyword>
<feature type="transmembrane region" description="Helical" evidence="1">
    <location>
        <begin position="198"/>
        <end position="220"/>
    </location>
</feature>
<evidence type="ECO:0000313" key="3">
    <source>
        <dbReference type="Proteomes" id="UP001175000"/>
    </source>
</evidence>
<comment type="caution">
    <text evidence="2">The sequence shown here is derived from an EMBL/GenBank/DDBJ whole genome shotgun (WGS) entry which is preliminary data.</text>
</comment>
<keyword evidence="1" id="KW-1133">Transmembrane helix</keyword>
<protein>
    <submittedName>
        <fullName evidence="2">Uncharacterized protein</fullName>
    </submittedName>
</protein>
<feature type="transmembrane region" description="Helical" evidence="1">
    <location>
        <begin position="226"/>
        <end position="245"/>
    </location>
</feature>
<dbReference type="AlphaFoldDB" id="A0AA39WYA7"/>